<dbReference type="SUPFAM" id="SSF53623">
    <property type="entry name" value="MurD-like peptide ligases, catalytic domain"/>
    <property type="match status" value="2"/>
</dbReference>
<keyword evidence="7" id="KW-0460">Magnesium</keyword>
<dbReference type="InterPro" id="IPR004101">
    <property type="entry name" value="Mur_ligase_C"/>
</dbReference>
<comment type="similarity">
    <text evidence="1 7">Belongs to the MurCDEF family. MurE subfamily.</text>
</comment>
<gene>
    <name evidence="7" type="primary">murE</name>
    <name evidence="8" type="synonym">murF</name>
    <name evidence="14" type="ORF">PU1002_06211</name>
</gene>
<dbReference type="InterPro" id="IPR005863">
    <property type="entry name" value="UDP-N-AcMur_synth"/>
</dbReference>
<dbReference type="HAMAP" id="MF_02019">
    <property type="entry name" value="MurF"/>
    <property type="match status" value="1"/>
</dbReference>
<feature type="binding site" evidence="7">
    <location>
        <position position="457"/>
    </location>
    <ligand>
        <name>meso-2,6-diaminopimelate</name>
        <dbReference type="ChEBI" id="CHEBI:57791"/>
    </ligand>
</feature>
<feature type="short sequence motif" description="Meso-diaminopimelate recognition motif" evidence="7">
    <location>
        <begin position="403"/>
        <end position="406"/>
    </location>
</feature>
<dbReference type="InterPro" id="IPR035911">
    <property type="entry name" value="MurE/MurF_N"/>
</dbReference>
<dbReference type="NCBIfam" id="TIGR01143">
    <property type="entry name" value="murF"/>
    <property type="match status" value="1"/>
</dbReference>
<comment type="caution">
    <text evidence="14">The sequence shown here is derived from an EMBL/GenBank/DDBJ whole genome shotgun (WGS) entry which is preliminary data.</text>
</comment>
<comment type="subcellular location">
    <subcellularLocation>
        <location evidence="8 9">Cytoplasm</location>
    </subcellularLocation>
</comment>
<evidence type="ECO:0000256" key="10">
    <source>
        <dbReference type="RuleBase" id="RU004136"/>
    </source>
</evidence>
<dbReference type="NCBIfam" id="TIGR01085">
    <property type="entry name" value="murE"/>
    <property type="match status" value="1"/>
</dbReference>
<dbReference type="NCBIfam" id="NF001124">
    <property type="entry name" value="PRK00139.1-2"/>
    <property type="match status" value="1"/>
</dbReference>
<keyword evidence="8" id="KW-0547">Nucleotide-binding</keyword>
<feature type="binding site" evidence="7">
    <location>
        <position position="453"/>
    </location>
    <ligand>
        <name>meso-2,6-diaminopimelate</name>
        <dbReference type="ChEBI" id="CHEBI:57791"/>
    </ligand>
</feature>
<dbReference type="PANTHER" id="PTHR23135">
    <property type="entry name" value="MUR LIGASE FAMILY MEMBER"/>
    <property type="match status" value="1"/>
</dbReference>
<reference evidence="14 15" key="1">
    <citation type="submission" date="2006-04" db="EMBL/GenBank/DDBJ databases">
        <authorList>
            <person name="Giovannoni S.J."/>
            <person name="Cho J.-C."/>
            <person name="Ferriera S."/>
            <person name="Johnson J."/>
            <person name="Kravitz S."/>
            <person name="Halpern A."/>
            <person name="Remington K."/>
            <person name="Beeson K."/>
            <person name="Tran B."/>
            <person name="Rogers Y.-H."/>
            <person name="Friedman R."/>
            <person name="Venter J.C."/>
        </authorList>
    </citation>
    <scope>NUCLEOTIDE SEQUENCE [LARGE SCALE GENOMIC DNA]</scope>
    <source>
        <strain evidence="14 15">HTCC1002</strain>
    </source>
</reference>
<dbReference type="GO" id="GO:0051301">
    <property type="term" value="P:cell division"/>
    <property type="evidence" value="ECO:0007669"/>
    <property type="project" value="UniProtKB-KW"/>
</dbReference>
<evidence type="ECO:0000256" key="8">
    <source>
        <dbReference type="HAMAP-Rule" id="MF_02019"/>
    </source>
</evidence>
<dbReference type="UniPathway" id="UPA00219"/>
<dbReference type="GO" id="GO:0005737">
    <property type="term" value="C:cytoplasm"/>
    <property type="evidence" value="ECO:0007669"/>
    <property type="project" value="UniProtKB-SubCell"/>
</dbReference>
<dbReference type="Pfam" id="PF01225">
    <property type="entry name" value="Mur_ligase"/>
    <property type="match status" value="2"/>
</dbReference>
<dbReference type="GO" id="GO:0008360">
    <property type="term" value="P:regulation of cell shape"/>
    <property type="evidence" value="ECO:0007669"/>
    <property type="project" value="UniProtKB-KW"/>
</dbReference>
<evidence type="ECO:0000256" key="9">
    <source>
        <dbReference type="RuleBase" id="RU004135"/>
    </source>
</evidence>
<organism evidence="14 15">
    <name type="scientific">Pelagibacter ubique (strain HTCC1002)</name>
    <dbReference type="NCBI Taxonomy" id="314261"/>
    <lineage>
        <taxon>Bacteria</taxon>
        <taxon>Pseudomonadati</taxon>
        <taxon>Pseudomonadota</taxon>
        <taxon>Alphaproteobacteria</taxon>
        <taxon>Candidatus Pelagibacterales</taxon>
        <taxon>Candidatus Pelagibacteraceae</taxon>
        <taxon>Candidatus Pelagibacter</taxon>
    </lineage>
</organism>
<feature type="domain" description="Mur ligase central" evidence="13">
    <location>
        <begin position="590"/>
        <end position="779"/>
    </location>
</feature>
<dbReference type="EMBL" id="AAPV01000001">
    <property type="protein sequence ID" value="EAS85293.1"/>
    <property type="molecule type" value="Genomic_DNA"/>
</dbReference>
<keyword evidence="6 8" id="KW-0961">Cell wall biogenesis/degradation</keyword>
<feature type="binding site" evidence="7">
    <location>
        <position position="26"/>
    </location>
    <ligand>
        <name>UDP-N-acetyl-alpha-D-muramoyl-L-alanyl-D-glutamate</name>
        <dbReference type="ChEBI" id="CHEBI:83900"/>
    </ligand>
</feature>
<comment type="function">
    <text evidence="7">Catalyzes the addition of meso-diaminopimelic acid to the nucleotide precursor UDP-N-acetylmuramoyl-L-alanyl-D-glutamate (UMAG) in the biosynthesis of bacterial cell-wall peptidoglycan.</text>
</comment>
<dbReference type="Gene3D" id="3.90.190.20">
    <property type="entry name" value="Mur ligase, C-terminal domain"/>
    <property type="match status" value="2"/>
</dbReference>
<dbReference type="GO" id="GO:0000287">
    <property type="term" value="F:magnesium ion binding"/>
    <property type="evidence" value="ECO:0007669"/>
    <property type="project" value="UniProtKB-UniRule"/>
</dbReference>
<evidence type="ECO:0000256" key="3">
    <source>
        <dbReference type="ARBA" id="ARBA00022960"/>
    </source>
</evidence>
<feature type="binding site" evidence="7">
    <location>
        <position position="146"/>
    </location>
    <ligand>
        <name>UDP-N-acetyl-alpha-D-muramoyl-L-alanyl-D-glutamate</name>
        <dbReference type="ChEBI" id="CHEBI:83900"/>
    </ligand>
</feature>
<dbReference type="GO" id="GO:0008765">
    <property type="term" value="F:UDP-N-acetylmuramoylalanyl-D-glutamate-2,6-diaminopimelate ligase activity"/>
    <property type="evidence" value="ECO:0007669"/>
    <property type="project" value="UniProtKB-UniRule"/>
</dbReference>
<dbReference type="EC" id="6.3.2.10" evidence="8"/>
<evidence type="ECO:0000259" key="13">
    <source>
        <dbReference type="Pfam" id="PF08245"/>
    </source>
</evidence>
<proteinExistence type="inferred from homology"/>
<keyword evidence="2 8" id="KW-0132">Cell division</keyword>
<dbReference type="EC" id="6.3.2.13" evidence="7"/>
<evidence type="ECO:0000259" key="11">
    <source>
        <dbReference type="Pfam" id="PF01225"/>
    </source>
</evidence>
<comment type="similarity">
    <text evidence="8">Belongs to the MurCDEF family. MurF subfamily.</text>
</comment>
<dbReference type="GO" id="GO:0009252">
    <property type="term" value="P:peptidoglycan biosynthetic process"/>
    <property type="evidence" value="ECO:0007669"/>
    <property type="project" value="UniProtKB-UniRule"/>
</dbReference>
<dbReference type="NCBIfam" id="NF008896">
    <property type="entry name" value="PRK11929.1"/>
    <property type="match status" value="1"/>
</dbReference>
<dbReference type="InterPro" id="IPR036565">
    <property type="entry name" value="Mur-like_cat_sf"/>
</dbReference>
<dbReference type="HOGENOM" id="CLU_011092_1_0_5"/>
<feature type="domain" description="Mur ligase C-terminal" evidence="12">
    <location>
        <begin position="814"/>
        <end position="928"/>
    </location>
</feature>
<keyword evidence="8" id="KW-0067">ATP-binding</keyword>
<dbReference type="Pfam" id="PF08245">
    <property type="entry name" value="Mur_ligase_M"/>
    <property type="match status" value="2"/>
</dbReference>
<feature type="binding site" evidence="7">
    <location>
        <position position="379"/>
    </location>
    <ligand>
        <name>meso-2,6-diaminopimelate</name>
        <dbReference type="ChEBI" id="CHEBI:57791"/>
    </ligand>
</feature>
<evidence type="ECO:0000256" key="1">
    <source>
        <dbReference type="ARBA" id="ARBA00005898"/>
    </source>
</evidence>
<accession>Q1V0D5</accession>
<evidence type="ECO:0000256" key="7">
    <source>
        <dbReference type="HAMAP-Rule" id="MF_00208"/>
    </source>
</evidence>
<dbReference type="GO" id="GO:0047480">
    <property type="term" value="F:UDP-N-acetylmuramoyl-tripeptide-D-alanyl-D-alanine ligase activity"/>
    <property type="evidence" value="ECO:0007669"/>
    <property type="project" value="UniProtKB-UniRule"/>
</dbReference>
<feature type="binding site" evidence="8">
    <location>
        <begin position="592"/>
        <end position="598"/>
    </location>
    <ligand>
        <name>ATP</name>
        <dbReference type="ChEBI" id="CHEBI:30616"/>
    </ligand>
</feature>
<keyword evidence="8" id="KW-0963">Cytoplasm</keyword>
<feature type="binding site" evidence="7">
    <location>
        <begin position="147"/>
        <end position="148"/>
    </location>
    <ligand>
        <name>UDP-N-acetyl-alpha-D-muramoyl-L-alanyl-D-glutamate</name>
        <dbReference type="ChEBI" id="CHEBI:83900"/>
    </ligand>
</feature>
<dbReference type="InterPro" id="IPR005761">
    <property type="entry name" value="UDP-N-AcMur-Glu-dNH2Pim_ligase"/>
</dbReference>
<dbReference type="AlphaFoldDB" id="Q1V0D5"/>
<comment type="PTM">
    <text evidence="7">Carboxylation is probably crucial for Mg(2+) binding and, consequently, for the gamma-phosphate positioning of ATP.</text>
</comment>
<feature type="binding site" evidence="7">
    <location>
        <begin position="105"/>
        <end position="111"/>
    </location>
    <ligand>
        <name>ATP</name>
        <dbReference type="ChEBI" id="CHEBI:30616"/>
    </ligand>
</feature>
<comment type="caution">
    <text evidence="7">Lacks conserved residue(s) required for the propagation of feature annotation.</text>
</comment>
<dbReference type="PANTHER" id="PTHR23135:SF4">
    <property type="entry name" value="UDP-N-ACETYLMURAMOYL-L-ALANYL-D-GLUTAMATE--2,6-DIAMINOPIMELATE LIGASE MURE HOMOLOG, CHLOROPLASTIC"/>
    <property type="match status" value="1"/>
</dbReference>
<dbReference type="GO" id="GO:0071555">
    <property type="term" value="P:cell wall organization"/>
    <property type="evidence" value="ECO:0007669"/>
    <property type="project" value="UniProtKB-KW"/>
</dbReference>
<dbReference type="GO" id="GO:0005524">
    <property type="term" value="F:ATP binding"/>
    <property type="evidence" value="ECO:0007669"/>
    <property type="project" value="UniProtKB-UniRule"/>
</dbReference>
<feature type="binding site" evidence="7">
    <location>
        <position position="182"/>
    </location>
    <ligand>
        <name>UDP-N-acetyl-alpha-D-muramoyl-L-alanyl-D-glutamate</name>
        <dbReference type="ChEBI" id="CHEBI:83900"/>
    </ligand>
</feature>
<comment type="pathway">
    <text evidence="8 9">Cell wall biogenesis; peptidoglycan biosynthesis.</text>
</comment>
<dbReference type="InterPro" id="IPR036615">
    <property type="entry name" value="Mur_ligase_C_dom_sf"/>
</dbReference>
<dbReference type="Pfam" id="PF02875">
    <property type="entry name" value="Mur_ligase_C"/>
    <property type="match status" value="2"/>
</dbReference>
<feature type="modified residue" description="N6-carboxylysine" evidence="7">
    <location>
        <position position="214"/>
    </location>
</feature>
<dbReference type="Gene3D" id="3.40.1390.10">
    <property type="entry name" value="MurE/MurF, N-terminal domain"/>
    <property type="match status" value="2"/>
</dbReference>
<evidence type="ECO:0000256" key="2">
    <source>
        <dbReference type="ARBA" id="ARBA00022618"/>
    </source>
</evidence>
<dbReference type="NCBIfam" id="NF001126">
    <property type="entry name" value="PRK00139.1-4"/>
    <property type="match status" value="1"/>
</dbReference>
<comment type="catalytic activity">
    <reaction evidence="7">
        <text>UDP-N-acetyl-alpha-D-muramoyl-L-alanyl-D-glutamate + meso-2,6-diaminopimelate + ATP = UDP-N-acetyl-alpha-D-muramoyl-L-alanyl-gamma-D-glutamyl-meso-2,6-diaminopimelate + ADP + phosphate + H(+)</text>
        <dbReference type="Rhea" id="RHEA:23676"/>
        <dbReference type="ChEBI" id="CHEBI:15378"/>
        <dbReference type="ChEBI" id="CHEBI:30616"/>
        <dbReference type="ChEBI" id="CHEBI:43474"/>
        <dbReference type="ChEBI" id="CHEBI:57791"/>
        <dbReference type="ChEBI" id="CHEBI:83900"/>
        <dbReference type="ChEBI" id="CHEBI:83905"/>
        <dbReference type="ChEBI" id="CHEBI:456216"/>
        <dbReference type="EC" id="6.3.2.13"/>
    </reaction>
</comment>
<comment type="cofactor">
    <cofactor evidence="7">
        <name>Mg(2+)</name>
        <dbReference type="ChEBI" id="CHEBI:18420"/>
    </cofactor>
</comment>
<dbReference type="Gene3D" id="3.40.1190.10">
    <property type="entry name" value="Mur-like, catalytic domain"/>
    <property type="match status" value="2"/>
</dbReference>
<protein>
    <recommendedName>
        <fullName evidence="7 8">Multifunctional fusion protein</fullName>
    </recommendedName>
    <domain>
        <recommendedName>
            <fullName evidence="7">UDP-N-acetylmuramoyl-L-alanyl-D-glutamate--2,6-diaminopimelate ligase</fullName>
            <ecNumber evidence="7">6.3.2.13</ecNumber>
        </recommendedName>
        <alternativeName>
            <fullName evidence="7">Meso-A2pm-adding enzyme</fullName>
        </alternativeName>
        <alternativeName>
            <fullName evidence="7">Meso-diaminopimelate-adding enzyme</fullName>
        </alternativeName>
        <alternativeName>
            <fullName evidence="7">UDP-MurNAc-L-Ala-D-Glu:meso-diaminopimelate ligase</fullName>
        </alternativeName>
        <alternativeName>
            <fullName evidence="7">UDP-MurNAc-tripeptide synthetase</fullName>
        </alternativeName>
        <alternativeName>
            <fullName evidence="7">UDP-N-acetylmuramyl-tripeptide synthetase</fullName>
        </alternativeName>
    </domain>
    <domain>
        <recommendedName>
            <fullName evidence="8">UDP-N-acetylmuramoyl-tripeptide--D-alanyl-D-alanine ligase</fullName>
            <ecNumber evidence="8">6.3.2.10</ecNumber>
        </recommendedName>
        <alternativeName>
            <fullName evidence="8">D-alanyl-D-alanine-adding enzyme</fullName>
        </alternativeName>
    </domain>
</protein>
<dbReference type="SUPFAM" id="SSF63418">
    <property type="entry name" value="MurE/MurF N-terminal domain"/>
    <property type="match status" value="2"/>
</dbReference>
<dbReference type="RefSeq" id="WP_006997880.1">
    <property type="nucleotide sequence ID" value="NZ_CH724130.1"/>
</dbReference>
<dbReference type="Proteomes" id="UP000005306">
    <property type="component" value="Unassembled WGS sequence"/>
</dbReference>
<name>Q1V0D5_PELU1</name>
<sequence length="948" mass="107868">MLIGNFLKNIKKEFKNHQFGGLSFNSEDCKKNYIFFAIQGTKSDGTKFIDHAIKKGATVIISEQKFEGIKNKVLFLRSKNVRKILSELSYKTKKNIPKNLIAVTGTNGKSSIADFYFQLLNLGNKKVASIGTLGVKTKNSLKKVSNTTLDPIKLSKILNNLKKQKIDNVIMEASSHGLKQNRLDGLKFNTTIFTNLSHDHLDYHKTFNDYLKSKLYLFEKLLKPRGTIITDSKIPEYKNLKRISLNNKLDLQALSKSNNGIDIYSHQFRDDKQIVEIKYNQKHYKLQINLIGKIQLKNLFMAMLAAKKSNLKFDQIVKLASKVKSVIGRFEKIGTLKNNSKVILDYAHTPDALKTCLTNLKEQFENKRIFIVFGCGGNRDKDKRPIMGKIANQYCDRVYLTDDNPRDENPKKIRLAIKKTIDKSKVFEISSRSKAIHKAILDLKTGDILVIAGKGHEQTQDYGNFVNKFSDRLEILKNIKLKNKILSTNIKINILKEISNSPQINSNIKIKNASINSKTIKKNDIFFAIKGNNKDGNLYVNEAFQNGASLVIANNQKKSKKKIVVDDTLQLLTEASSKLRENLSSKIISITGSCGKTSLKELLGKTLSKISNVTYSPKSFNNKFGVPLSLFNLKKNDEFGIFEIGMDKKGEIDYLSKIIKPDVGVITNISYAHIKNFKNIHQVALAKSEIINNIKTNGILVLNQDDRFYNLHKKIAKKKNINIFTFSLKNKSANIYLEKIVKEKSKYKIFVNVNKKQIYFYVRLIFENNLKNLLATIAIISIFKDTQKLEKNIFLDYEIAKGRGDIIKVKLNKKSIYIVDESYNSNPLSLKSAIKNFDELKIDNSKKKLILSDMLELGNYSKKLHLEAGKEINKTSLKNINVVGKHILHTYKNLDKHRRGVILKDKSKIIDLIKNDLNNNDYLMIKGSNSTGLNNLVNKLKTGKFNAL</sequence>
<feature type="domain" description="Mur ligase C-terminal" evidence="12">
    <location>
        <begin position="328"/>
        <end position="455"/>
    </location>
</feature>
<dbReference type="SUPFAM" id="SSF53244">
    <property type="entry name" value="MurD-like peptide ligases, peptide-binding domain"/>
    <property type="match status" value="2"/>
</dbReference>
<keyword evidence="8" id="KW-0436">Ligase</keyword>
<keyword evidence="4 8" id="KW-0573">Peptidoglycan synthesis</keyword>
<dbReference type="InterPro" id="IPR000713">
    <property type="entry name" value="Mur_ligase_N"/>
</dbReference>
<dbReference type="GO" id="GO:0008766">
    <property type="term" value="F:UDP-N-acetylmuramoylalanyl-D-glutamyl-2,6-diaminopimelate-D-alanyl-D-alanine ligase activity"/>
    <property type="evidence" value="ECO:0007669"/>
    <property type="project" value="RHEA"/>
</dbReference>
<feature type="domain" description="Mur ligase N-terminal catalytic" evidence="11">
    <location>
        <begin position="510"/>
        <end position="558"/>
    </location>
</feature>
<evidence type="ECO:0000259" key="12">
    <source>
        <dbReference type="Pfam" id="PF02875"/>
    </source>
</evidence>
<feature type="domain" description="Mur ligase central" evidence="13">
    <location>
        <begin position="103"/>
        <end position="306"/>
    </location>
</feature>
<keyword evidence="5 8" id="KW-0131">Cell cycle</keyword>
<evidence type="ECO:0000256" key="6">
    <source>
        <dbReference type="ARBA" id="ARBA00023316"/>
    </source>
</evidence>
<comment type="catalytic activity">
    <reaction evidence="8 10">
        <text>D-alanyl-D-alanine + UDP-N-acetyl-alpha-D-muramoyl-L-alanyl-gamma-D-glutamyl-meso-2,6-diaminopimelate + ATP = UDP-N-acetyl-alpha-D-muramoyl-L-alanyl-gamma-D-glutamyl-meso-2,6-diaminopimeloyl-D-alanyl-D-alanine + ADP + phosphate + H(+)</text>
        <dbReference type="Rhea" id="RHEA:28374"/>
        <dbReference type="ChEBI" id="CHEBI:15378"/>
        <dbReference type="ChEBI" id="CHEBI:30616"/>
        <dbReference type="ChEBI" id="CHEBI:43474"/>
        <dbReference type="ChEBI" id="CHEBI:57822"/>
        <dbReference type="ChEBI" id="CHEBI:61386"/>
        <dbReference type="ChEBI" id="CHEBI:83905"/>
        <dbReference type="ChEBI" id="CHEBI:456216"/>
        <dbReference type="EC" id="6.3.2.10"/>
    </reaction>
</comment>
<dbReference type="InterPro" id="IPR013221">
    <property type="entry name" value="Mur_ligase_cen"/>
</dbReference>
<dbReference type="HAMAP" id="MF_00208">
    <property type="entry name" value="MurE"/>
    <property type="match status" value="1"/>
</dbReference>
<evidence type="ECO:0000256" key="5">
    <source>
        <dbReference type="ARBA" id="ARBA00023306"/>
    </source>
</evidence>
<feature type="binding site" evidence="7">
    <location>
        <begin position="403"/>
        <end position="406"/>
    </location>
    <ligand>
        <name>meso-2,6-diaminopimelate</name>
        <dbReference type="ChEBI" id="CHEBI:57791"/>
    </ligand>
</feature>
<feature type="binding site" evidence="7">
    <location>
        <position position="180"/>
    </location>
    <ligand>
        <name>UDP-N-acetyl-alpha-D-muramoyl-L-alanyl-D-glutamate</name>
        <dbReference type="ChEBI" id="CHEBI:83900"/>
    </ligand>
</feature>
<evidence type="ECO:0000256" key="4">
    <source>
        <dbReference type="ARBA" id="ARBA00022984"/>
    </source>
</evidence>
<comment type="function">
    <text evidence="8 10">Involved in cell wall formation. Catalyzes the final step in the synthesis of UDP-N-acetylmuramoyl-pentapeptide, the precursor of murein.</text>
</comment>
<keyword evidence="3 8" id="KW-0133">Cell shape</keyword>
<feature type="binding site" evidence="7">
    <location>
        <position position="174"/>
    </location>
    <ligand>
        <name>UDP-N-acetyl-alpha-D-muramoyl-L-alanyl-D-glutamate</name>
        <dbReference type="ChEBI" id="CHEBI:83900"/>
    </ligand>
</feature>
<evidence type="ECO:0000313" key="14">
    <source>
        <dbReference type="EMBL" id="EAS85293.1"/>
    </source>
</evidence>
<evidence type="ECO:0000313" key="15">
    <source>
        <dbReference type="Proteomes" id="UP000005306"/>
    </source>
</evidence>
<feature type="domain" description="Mur ligase N-terminal catalytic" evidence="11">
    <location>
        <begin position="21"/>
        <end position="88"/>
    </location>
</feature>